<dbReference type="PANTHER" id="PTHR32108">
    <property type="entry name" value="DNA-DIRECTED RNA POLYMERASE SUBUNIT ALPHA"/>
    <property type="match status" value="1"/>
</dbReference>
<dbReference type="PANTHER" id="PTHR32108:SF9">
    <property type="entry name" value="REVERSE TRANSCRIPTASE RNASE H-LIKE DOMAIN-CONTAINING PROTEIN"/>
    <property type="match status" value="1"/>
</dbReference>
<organism evidence="3 4">
    <name type="scientific">Rubroshorea leprosula</name>
    <dbReference type="NCBI Taxonomy" id="152421"/>
    <lineage>
        <taxon>Eukaryota</taxon>
        <taxon>Viridiplantae</taxon>
        <taxon>Streptophyta</taxon>
        <taxon>Embryophyta</taxon>
        <taxon>Tracheophyta</taxon>
        <taxon>Spermatophyta</taxon>
        <taxon>Magnoliopsida</taxon>
        <taxon>eudicotyledons</taxon>
        <taxon>Gunneridae</taxon>
        <taxon>Pentapetalae</taxon>
        <taxon>rosids</taxon>
        <taxon>malvids</taxon>
        <taxon>Malvales</taxon>
        <taxon>Dipterocarpaceae</taxon>
        <taxon>Rubroshorea</taxon>
    </lineage>
</organism>
<comment type="caution">
    <text evidence="3">The sequence shown here is derived from an EMBL/GenBank/DDBJ whole genome shotgun (WGS) entry which is preliminary data.</text>
</comment>
<dbReference type="EMBL" id="BPVZ01000088">
    <property type="protein sequence ID" value="GKV30781.1"/>
    <property type="molecule type" value="Genomic_DNA"/>
</dbReference>
<reference evidence="3 4" key="1">
    <citation type="journal article" date="2021" name="Commun. Biol.">
        <title>The genome of Shorea leprosula (Dipterocarpaceae) highlights the ecological relevance of drought in aseasonal tropical rainforests.</title>
        <authorList>
            <person name="Ng K.K.S."/>
            <person name="Kobayashi M.J."/>
            <person name="Fawcett J.A."/>
            <person name="Hatakeyama M."/>
            <person name="Paape T."/>
            <person name="Ng C.H."/>
            <person name="Ang C.C."/>
            <person name="Tnah L.H."/>
            <person name="Lee C.T."/>
            <person name="Nishiyama T."/>
            <person name="Sese J."/>
            <person name="O'Brien M.J."/>
            <person name="Copetti D."/>
            <person name="Mohd Noor M.I."/>
            <person name="Ong R.C."/>
            <person name="Putra M."/>
            <person name="Sireger I.Z."/>
            <person name="Indrioko S."/>
            <person name="Kosugi Y."/>
            <person name="Izuno A."/>
            <person name="Isagi Y."/>
            <person name="Lee S.L."/>
            <person name="Shimizu K.K."/>
        </authorList>
    </citation>
    <scope>NUCLEOTIDE SEQUENCE [LARGE SCALE GENOMIC DNA]</scope>
    <source>
        <strain evidence="3">214</strain>
    </source>
</reference>
<evidence type="ECO:0000256" key="1">
    <source>
        <dbReference type="SAM" id="Coils"/>
    </source>
</evidence>
<sequence>MPPLMGQIPTIQPTPSVEILKLALEDRKLEEIDHKLQYLASARDSLQRVAKKINETFREFAQHWRYEIAKVIPPLTDNEILTTGEQIEDRLKAGIIVDFQAIYKQLEQVKTSSVGSTSKKFVPKGKREDEEALSHIFTSHAKAVYNVANVSYNHQPQLQYTPAYKPATYSQRKPNFSAQALVWQQFPPANQPRQSLNFQSLIYDSQAICEYHNVVGHGAEHCASLKHRIQDLIDEGTMDMVAFDEVERPMLENASFWSLDELFAILIDGWCYVSLEMEELRRVALKSQDIIITQYVNSFINEGCRDALGHCSELSAKGHSVSNTQIKMASFHDAREFQGNQGGEEEVDVLSVEPIAMIVMPDAPTISTEVEAVLFEGWESKVMNGRLDNLRKAPKTIPAGFRFRAALHHKVANGAGTVKGFKKLEEMVRQYQIPRTILIRAGTPNEWACSVLRMGWVLVYVDHFDTGDGLQVALPMPSVPLHQWDEMVLHLEERKDDWHTPNAYMNYPQLTVGDVDLKNQLLDHVRARGLVDLETLVTSEQLALLGILERQRQQAQGSRNHGAGSGSQRQTRFDKRPSAASGRSSSHRSSSSAPRQCAEQRVEPMTLGSRRRAWEDSDAEDDIPLIWRRMSTGSQPASAITTWLANLPSALAPTSSSVSGPKIAYSEGFSYVRTDCQTAMVQEKESGIQVAKEEAGRAEDRAKKAEFDREKALYEMHSLKDRVVEADQHVARAKASLEQNAIIVASANTTTNIFNEIRGKVLRKWADFPINKLAFFEGEEMDEQGKSLAPPKGLPMWPPSIVEEGKDTEGLPSFDAWVADPQEVPAKPSSTPLSSQPALAPVLSPPDGHLLLDLLLPVRSRPSPST</sequence>
<feature type="compositionally biased region" description="Low complexity" evidence="2">
    <location>
        <begin position="578"/>
        <end position="595"/>
    </location>
</feature>
<protein>
    <submittedName>
        <fullName evidence="3">Uncharacterized protein</fullName>
    </submittedName>
</protein>
<keyword evidence="4" id="KW-1185">Reference proteome</keyword>
<dbReference type="AlphaFoldDB" id="A0AAV5L0K5"/>
<gene>
    <name evidence="3" type="ORF">SLEP1_g39561</name>
</gene>
<feature type="coiled-coil region" evidence="1">
    <location>
        <begin position="681"/>
        <end position="708"/>
    </location>
</feature>
<name>A0AAV5L0K5_9ROSI</name>
<feature type="compositionally biased region" description="Polar residues" evidence="2">
    <location>
        <begin position="828"/>
        <end position="837"/>
    </location>
</feature>
<dbReference type="Proteomes" id="UP001054252">
    <property type="component" value="Unassembled WGS sequence"/>
</dbReference>
<keyword evidence="1" id="KW-0175">Coiled coil</keyword>
<evidence type="ECO:0000313" key="4">
    <source>
        <dbReference type="Proteomes" id="UP001054252"/>
    </source>
</evidence>
<evidence type="ECO:0000256" key="2">
    <source>
        <dbReference type="SAM" id="MobiDB-lite"/>
    </source>
</evidence>
<evidence type="ECO:0000313" key="3">
    <source>
        <dbReference type="EMBL" id="GKV30781.1"/>
    </source>
</evidence>
<feature type="region of interest" description="Disordered" evidence="2">
    <location>
        <begin position="553"/>
        <end position="615"/>
    </location>
</feature>
<accession>A0AAV5L0K5</accession>
<proteinExistence type="predicted"/>
<feature type="region of interest" description="Disordered" evidence="2">
    <location>
        <begin position="821"/>
        <end position="842"/>
    </location>
</feature>